<dbReference type="PANTHER" id="PTHR37691">
    <property type="entry name" value="BLR3518 PROTEIN"/>
    <property type="match status" value="1"/>
</dbReference>
<dbReference type="Pfam" id="PF02635">
    <property type="entry name" value="DsrE"/>
    <property type="match status" value="1"/>
</dbReference>
<organism evidence="1 2">
    <name type="scientific">Methanothermobacter defluvii</name>
    <dbReference type="NCBI Taxonomy" id="49339"/>
    <lineage>
        <taxon>Archaea</taxon>
        <taxon>Methanobacteriati</taxon>
        <taxon>Methanobacteriota</taxon>
        <taxon>Methanomada group</taxon>
        <taxon>Methanobacteria</taxon>
        <taxon>Methanobacteriales</taxon>
        <taxon>Methanobacteriaceae</taxon>
        <taxon>Methanothermobacter</taxon>
    </lineage>
</organism>
<protein>
    <submittedName>
        <fullName evidence="1">Uncharacterized protein</fullName>
    </submittedName>
</protein>
<dbReference type="AlphaFoldDB" id="A0A371NBW8"/>
<dbReference type="InterPro" id="IPR027396">
    <property type="entry name" value="DsrEFH-like"/>
</dbReference>
<keyword evidence="2" id="KW-1185">Reference proteome</keyword>
<dbReference type="PANTHER" id="PTHR37691:SF1">
    <property type="entry name" value="BLR3518 PROTEIN"/>
    <property type="match status" value="1"/>
</dbReference>
<evidence type="ECO:0000313" key="1">
    <source>
        <dbReference type="EMBL" id="REE26448.1"/>
    </source>
</evidence>
<dbReference type="Proteomes" id="UP000256864">
    <property type="component" value="Unassembled WGS sequence"/>
</dbReference>
<evidence type="ECO:0000313" key="2">
    <source>
        <dbReference type="Proteomes" id="UP000256864"/>
    </source>
</evidence>
<dbReference type="SUPFAM" id="SSF75169">
    <property type="entry name" value="DsrEFH-like"/>
    <property type="match status" value="1"/>
</dbReference>
<accession>A0A371NBW8</accession>
<dbReference type="EMBL" id="QREL01000002">
    <property type="protein sequence ID" value="REE26448.1"/>
    <property type="molecule type" value="Genomic_DNA"/>
</dbReference>
<comment type="caution">
    <text evidence="1">The sequence shown here is derived from an EMBL/GenBank/DDBJ whole genome shotgun (WGS) entry which is preliminary data.</text>
</comment>
<sequence>MVDYSVVFHIDEDDDSRVLLLISNVRNLMVDLESVRIEVVAYSMGVNVLRRNSEYSGDIAELMDQGVRFCACSNTLRASGMDGDDLLEGVDVVSSGVGHIVRRQTEGWAYIRP</sequence>
<reference evidence="1 2" key="1">
    <citation type="submission" date="2018-07" db="EMBL/GenBank/DDBJ databases">
        <title>Genomic Encyclopedia of Type Strains, Phase IV (KMG-IV): sequencing the most valuable type-strain genomes for metagenomic binning, comparative biology and taxonomic classification.</title>
        <authorList>
            <person name="Goeker M."/>
        </authorList>
    </citation>
    <scope>NUCLEOTIDE SEQUENCE [LARGE SCALE GENOMIC DNA]</scope>
    <source>
        <strain evidence="1 2">DSM 7466</strain>
    </source>
</reference>
<dbReference type="RefSeq" id="WP_115892666.1">
    <property type="nucleotide sequence ID" value="NZ_QREL01000002.1"/>
</dbReference>
<proteinExistence type="predicted"/>
<dbReference type="Gene3D" id="3.40.1260.10">
    <property type="entry name" value="DsrEFH-like"/>
    <property type="match status" value="1"/>
</dbReference>
<dbReference type="InterPro" id="IPR003787">
    <property type="entry name" value="Sulphur_relay_DsrE/F-like"/>
</dbReference>
<gene>
    <name evidence="1" type="ORF">C7452_1414</name>
</gene>
<name>A0A371NBW8_9EURY</name>